<evidence type="ECO:0000259" key="6">
    <source>
        <dbReference type="PROSITE" id="PS50072"/>
    </source>
</evidence>
<dbReference type="InterPro" id="IPR002130">
    <property type="entry name" value="Cyclophilin-type_PPIase_dom"/>
</dbReference>
<dbReference type="Pfam" id="PF00160">
    <property type="entry name" value="Pro_isomerase"/>
    <property type="match status" value="1"/>
</dbReference>
<feature type="chain" id="PRO_5022204708" description="peptidylprolyl isomerase" evidence="5">
    <location>
        <begin position="23"/>
        <end position="234"/>
    </location>
</feature>
<dbReference type="InterPro" id="IPR044665">
    <property type="entry name" value="E_coli_cyclophilin_A-like"/>
</dbReference>
<dbReference type="InterPro" id="IPR029000">
    <property type="entry name" value="Cyclophilin-like_dom_sf"/>
</dbReference>
<feature type="signal peptide" evidence="5">
    <location>
        <begin position="1"/>
        <end position="22"/>
    </location>
</feature>
<dbReference type="PROSITE" id="PS50072">
    <property type="entry name" value="CSA_PPIASE_2"/>
    <property type="match status" value="1"/>
</dbReference>
<dbReference type="SUPFAM" id="SSF50891">
    <property type="entry name" value="Cyclophilin-like"/>
    <property type="match status" value="1"/>
</dbReference>
<evidence type="ECO:0000313" key="7">
    <source>
        <dbReference type="EMBL" id="QDU81110.1"/>
    </source>
</evidence>
<evidence type="ECO:0000256" key="3">
    <source>
        <dbReference type="ARBA" id="ARBA00023235"/>
    </source>
</evidence>
<reference evidence="7 8" key="1">
    <citation type="submission" date="2019-02" db="EMBL/GenBank/DDBJ databases">
        <title>Deep-cultivation of Planctomycetes and their phenomic and genomic characterization uncovers novel biology.</title>
        <authorList>
            <person name="Wiegand S."/>
            <person name="Jogler M."/>
            <person name="Boedeker C."/>
            <person name="Pinto D."/>
            <person name="Vollmers J."/>
            <person name="Rivas-Marin E."/>
            <person name="Kohn T."/>
            <person name="Peeters S.H."/>
            <person name="Heuer A."/>
            <person name="Rast P."/>
            <person name="Oberbeckmann S."/>
            <person name="Bunk B."/>
            <person name="Jeske O."/>
            <person name="Meyerdierks A."/>
            <person name="Storesund J.E."/>
            <person name="Kallscheuer N."/>
            <person name="Luecker S."/>
            <person name="Lage O.M."/>
            <person name="Pohl T."/>
            <person name="Merkel B.J."/>
            <person name="Hornburger P."/>
            <person name="Mueller R.-W."/>
            <person name="Bruemmer F."/>
            <person name="Labrenz M."/>
            <person name="Spormann A.M."/>
            <person name="Op den Camp H."/>
            <person name="Overmann J."/>
            <person name="Amann R."/>
            <person name="Jetten M.S.M."/>
            <person name="Mascher T."/>
            <person name="Medema M.H."/>
            <person name="Devos D.P."/>
            <person name="Kaster A.-K."/>
            <person name="Ovreas L."/>
            <person name="Rohde M."/>
            <person name="Galperin M.Y."/>
            <person name="Jogler C."/>
        </authorList>
    </citation>
    <scope>NUCLEOTIDE SEQUENCE [LARGE SCALE GENOMIC DNA]</scope>
    <source>
        <strain evidence="7 8">Pla110</strain>
    </source>
</reference>
<evidence type="ECO:0000256" key="5">
    <source>
        <dbReference type="SAM" id="SignalP"/>
    </source>
</evidence>
<keyword evidence="3 7" id="KW-0413">Isomerase</keyword>
<dbReference type="PROSITE" id="PS51257">
    <property type="entry name" value="PROKAR_LIPOPROTEIN"/>
    <property type="match status" value="1"/>
</dbReference>
<keyword evidence="2" id="KW-0697">Rotamase</keyword>
<evidence type="ECO:0000256" key="2">
    <source>
        <dbReference type="ARBA" id="ARBA00023110"/>
    </source>
</evidence>
<protein>
    <recommendedName>
        <fullName evidence="1">peptidylprolyl isomerase</fullName>
        <ecNumber evidence="1">5.2.1.8</ecNumber>
    </recommendedName>
</protein>
<sequence length="234" mass="25969" precursor="true">MNSYYRSLLFMGICVVFTGCMASQSDTQLETRKSESASQSDDGAVRLASAESELKPAAEEETNTYKVKFETTKGDIIIEVHPDWSPRGSERLKELVESGFFTDTAFFRVVDGFMAQFGISNDPVANQKFRDAPLKDDPVRKSNTRGRITFAATGQPNSRTTQMFINYGNNGRLDGMGFAPFGEVVEGMKVVDALYSGYGEKPSRLQGRIADEGNGFLKQQYPKLDYIKTATIIK</sequence>
<accession>A0A518CPF6</accession>
<organism evidence="7 8">
    <name type="scientific">Polystyrenella longa</name>
    <dbReference type="NCBI Taxonomy" id="2528007"/>
    <lineage>
        <taxon>Bacteria</taxon>
        <taxon>Pseudomonadati</taxon>
        <taxon>Planctomycetota</taxon>
        <taxon>Planctomycetia</taxon>
        <taxon>Planctomycetales</taxon>
        <taxon>Planctomycetaceae</taxon>
        <taxon>Polystyrenella</taxon>
    </lineage>
</organism>
<dbReference type="KEGG" id="plon:Pla110_28470"/>
<keyword evidence="8" id="KW-1185">Reference proteome</keyword>
<dbReference type="GO" id="GO:0003755">
    <property type="term" value="F:peptidyl-prolyl cis-trans isomerase activity"/>
    <property type="evidence" value="ECO:0007669"/>
    <property type="project" value="UniProtKB-KW"/>
</dbReference>
<evidence type="ECO:0000256" key="1">
    <source>
        <dbReference type="ARBA" id="ARBA00013194"/>
    </source>
</evidence>
<dbReference type="EC" id="5.2.1.8" evidence="1"/>
<dbReference type="AlphaFoldDB" id="A0A518CPF6"/>
<gene>
    <name evidence="7" type="primary">ppiB</name>
    <name evidence="7" type="ORF">Pla110_28470</name>
</gene>
<proteinExistence type="predicted"/>
<dbReference type="Proteomes" id="UP000317178">
    <property type="component" value="Chromosome"/>
</dbReference>
<evidence type="ECO:0000313" key="8">
    <source>
        <dbReference type="Proteomes" id="UP000317178"/>
    </source>
</evidence>
<name>A0A518CPF6_9PLAN</name>
<feature type="domain" description="PPIase cyclophilin-type" evidence="6">
    <location>
        <begin position="74"/>
        <end position="194"/>
    </location>
</feature>
<feature type="region of interest" description="Disordered" evidence="4">
    <location>
        <begin position="31"/>
        <end position="61"/>
    </location>
</feature>
<dbReference type="EMBL" id="CP036281">
    <property type="protein sequence ID" value="QDU81110.1"/>
    <property type="molecule type" value="Genomic_DNA"/>
</dbReference>
<keyword evidence="5" id="KW-0732">Signal</keyword>
<dbReference type="RefSeq" id="WP_231742437.1">
    <property type="nucleotide sequence ID" value="NZ_CP036281.1"/>
</dbReference>
<dbReference type="Gene3D" id="2.40.100.10">
    <property type="entry name" value="Cyclophilin-like"/>
    <property type="match status" value="1"/>
</dbReference>
<dbReference type="PANTHER" id="PTHR43246">
    <property type="entry name" value="PEPTIDYL-PROLYL CIS-TRANS ISOMERASE CYP38, CHLOROPLASTIC"/>
    <property type="match status" value="1"/>
</dbReference>
<evidence type="ECO:0000256" key="4">
    <source>
        <dbReference type="SAM" id="MobiDB-lite"/>
    </source>
</evidence>